<reference evidence="1 2" key="1">
    <citation type="submission" date="2017-11" db="EMBL/GenBank/DDBJ databases">
        <title>Draft genome sequence of Rhizobiales bacterium SY3-13.</title>
        <authorList>
            <person name="Sun C."/>
        </authorList>
    </citation>
    <scope>NUCLEOTIDE SEQUENCE [LARGE SCALE GENOMIC DNA]</scope>
    <source>
        <strain evidence="1 2">SY3-13</strain>
    </source>
</reference>
<sequence length="60" mass="6909">MAGKRRGRPRIIIGRTETRRRRDCLCCGAGFTSHGPHNRLCSRCRDDEGDYSSLGFIQRR</sequence>
<evidence type="ECO:0000313" key="1">
    <source>
        <dbReference type="EMBL" id="PJK31627.1"/>
    </source>
</evidence>
<proteinExistence type="predicted"/>
<organism evidence="1 2">
    <name type="scientific">Minwuia thermotolerans</name>
    <dbReference type="NCBI Taxonomy" id="2056226"/>
    <lineage>
        <taxon>Bacteria</taxon>
        <taxon>Pseudomonadati</taxon>
        <taxon>Pseudomonadota</taxon>
        <taxon>Alphaproteobacteria</taxon>
        <taxon>Minwuiales</taxon>
        <taxon>Minwuiaceae</taxon>
        <taxon>Minwuia</taxon>
    </lineage>
</organism>
<dbReference type="Proteomes" id="UP000229498">
    <property type="component" value="Unassembled WGS sequence"/>
</dbReference>
<dbReference type="OrthoDB" id="7367007at2"/>
<dbReference type="RefSeq" id="WP_109794452.1">
    <property type="nucleotide sequence ID" value="NZ_PHIG01000004.1"/>
</dbReference>
<gene>
    <name evidence="1" type="ORF">CVT23_00820</name>
</gene>
<dbReference type="AlphaFoldDB" id="A0A2M9G7C8"/>
<keyword evidence="2" id="KW-1185">Reference proteome</keyword>
<protein>
    <submittedName>
        <fullName evidence="1">Uncharacterized protein</fullName>
    </submittedName>
</protein>
<accession>A0A2M9G7C8</accession>
<evidence type="ECO:0000313" key="2">
    <source>
        <dbReference type="Proteomes" id="UP000229498"/>
    </source>
</evidence>
<name>A0A2M9G7C8_9PROT</name>
<comment type="caution">
    <text evidence="1">The sequence shown here is derived from an EMBL/GenBank/DDBJ whole genome shotgun (WGS) entry which is preliminary data.</text>
</comment>
<dbReference type="EMBL" id="PHIG01000004">
    <property type="protein sequence ID" value="PJK31627.1"/>
    <property type="molecule type" value="Genomic_DNA"/>
</dbReference>